<evidence type="ECO:0000313" key="3">
    <source>
        <dbReference type="Proteomes" id="UP000002064"/>
    </source>
</evidence>
<evidence type="ECO:0000256" key="1">
    <source>
        <dbReference type="SAM" id="Phobius"/>
    </source>
</evidence>
<reference evidence="2 3" key="1">
    <citation type="submission" date="2010-05" db="EMBL/GenBank/DDBJ databases">
        <title>Complete sequence of Thermoanaerobacter mathranii subsp. mathranii mathranii str. A3.</title>
        <authorList>
            <consortium name="US DOE Joint Genome Institute"/>
            <person name="Lucas S."/>
            <person name="Copeland A."/>
            <person name="Lapidus A."/>
            <person name="Cheng J.-F."/>
            <person name="Bruce D."/>
            <person name="Goodwin L."/>
            <person name="Pitluck S."/>
            <person name="Held B."/>
            <person name="Detter J.C."/>
            <person name="Han C."/>
            <person name="Tapia R."/>
            <person name="Land M."/>
            <person name="Hauser L."/>
            <person name="Kyrpides N."/>
            <person name="Mikhailova N."/>
            <person name="Zhou J."/>
            <person name="Hemme C."/>
            <person name="Woyke T."/>
        </authorList>
    </citation>
    <scope>NUCLEOTIDE SEQUENCE [LARGE SCALE GENOMIC DNA]</scope>
    <source>
        <strain evidence="2 3">A3</strain>
    </source>
</reference>
<keyword evidence="1" id="KW-0472">Membrane</keyword>
<feature type="transmembrane region" description="Helical" evidence="1">
    <location>
        <begin position="85"/>
        <end position="105"/>
    </location>
</feature>
<feature type="transmembrane region" description="Helical" evidence="1">
    <location>
        <begin position="190"/>
        <end position="210"/>
    </location>
</feature>
<name>A0ABM5LM89_THEM3</name>
<keyword evidence="3" id="KW-1185">Reference proteome</keyword>
<accession>A0ABM5LM89</accession>
<evidence type="ECO:0000313" key="2">
    <source>
        <dbReference type="EMBL" id="ADH59846.1"/>
    </source>
</evidence>
<feature type="transmembrane region" description="Helical" evidence="1">
    <location>
        <begin position="111"/>
        <end position="132"/>
    </location>
</feature>
<proteinExistence type="predicted"/>
<protein>
    <submittedName>
        <fullName evidence="2">Uncharacterized protein</fullName>
    </submittedName>
</protein>
<feature type="transmembrane region" description="Helical" evidence="1">
    <location>
        <begin position="222"/>
        <end position="244"/>
    </location>
</feature>
<keyword evidence="1" id="KW-1133">Transmembrane helix</keyword>
<gene>
    <name evidence="2" type="ordered locus">Tmath_0059</name>
</gene>
<organism evidence="2 3">
    <name type="scientific">Thermoanaerobacter mathranii subsp. mathranii (strain DSM 11426 / CCUG 53645 / CIP 108742 / A3)</name>
    <dbReference type="NCBI Taxonomy" id="583358"/>
    <lineage>
        <taxon>Bacteria</taxon>
        <taxon>Bacillati</taxon>
        <taxon>Bacillota</taxon>
        <taxon>Clostridia</taxon>
        <taxon>Thermoanaerobacterales</taxon>
        <taxon>Thermoanaerobacteraceae</taxon>
        <taxon>Thermoanaerobacter</taxon>
    </lineage>
</organism>
<keyword evidence="1" id="KW-0812">Transmembrane</keyword>
<dbReference type="EMBL" id="CP002032">
    <property type="protein sequence ID" value="ADH59846.1"/>
    <property type="molecule type" value="Genomic_DNA"/>
</dbReference>
<sequence length="274" mass="31818">MTEKFLIGSRRGSIRNFSGNVPLNEIHVQFFSVPLDNIVIKLSGVFVVKKLHNKLKEALKIYQEAKLSYSEVIFFPEKIYKRFYVTYYISVGVFAFSSIQIVNAYSIHRKFGSLEVLFLILTILYLVSSSYIEKIIKSFSKLQIRNNIDLYITNLTTELIKPNLSKIIRESTVNKESFQLKLNNSVLTSLTNGLLQIISFLAGFFAKALYESFKNGADCDNVFRSLVTLVLLYFILLLVTHLLLDMFKSKNLYYIEMYDYQIKYAEYLKTQIKL</sequence>
<dbReference type="Proteomes" id="UP000002064">
    <property type="component" value="Chromosome"/>
</dbReference>